<dbReference type="InterPro" id="IPR032675">
    <property type="entry name" value="LRR_dom_sf"/>
</dbReference>
<proteinExistence type="predicted"/>
<reference evidence="1" key="1">
    <citation type="submission" date="2021-06" db="EMBL/GenBank/DDBJ databases">
        <authorList>
            <person name="Kallberg Y."/>
            <person name="Tangrot J."/>
            <person name="Rosling A."/>
        </authorList>
    </citation>
    <scope>NUCLEOTIDE SEQUENCE</scope>
    <source>
        <strain evidence="1">AZ414A</strain>
    </source>
</reference>
<dbReference type="AlphaFoldDB" id="A0A9N8YY17"/>
<comment type="caution">
    <text evidence="1">The sequence shown here is derived from an EMBL/GenBank/DDBJ whole genome shotgun (WGS) entry which is preliminary data.</text>
</comment>
<evidence type="ECO:0000313" key="1">
    <source>
        <dbReference type="EMBL" id="CAG8453692.1"/>
    </source>
</evidence>
<dbReference type="EMBL" id="CAJVPK010000121">
    <property type="protein sequence ID" value="CAG8453692.1"/>
    <property type="molecule type" value="Genomic_DNA"/>
</dbReference>
<dbReference type="Gene3D" id="3.80.10.10">
    <property type="entry name" value="Ribonuclease Inhibitor"/>
    <property type="match status" value="1"/>
</dbReference>
<sequence length="461" mass="53554">MKFLFYSCTGKFQKIRSTSTNSNSITKQLLNSECLQLVFQFLPVNDRALYSCLFVNKFWSKNVIFILWSHPFRNNFSSYYYRYLSNNANNLDNLNNSNNANNLDNTLAENYENKYFEFTDIPEVMVFSQPGCLSRIENFEINFHPTPNILQLLKTLPSICTNIKNLYVRFPKISKFPENDIIIFNSLINIIKSQNNLREFHLLGVESMDIISKILLSLKSQSKSLHTLEFNSVNLTGVNFKFLNQCLNLKSLQLWNYQGMLINNAKSFMNVNYRLKDLKLWSTQKSPNASATIIKHLGKTLKILWIDILSPEVIHSIINYCPILTEIIILDYLPKKLPLLLKLLKEIKIEKLTISRETSVELGVIDFSGKNLPSGLKYLKLDCGISVEQLETLLLTLILNYFKIEIGHLRVITKFVNLTKNLKVFGVGGKNEYTPREMNELETLQKDYRIYVIPFNEIDNW</sequence>
<dbReference type="Proteomes" id="UP000789706">
    <property type="component" value="Unassembled WGS sequence"/>
</dbReference>
<dbReference type="OrthoDB" id="550575at2759"/>
<protein>
    <submittedName>
        <fullName evidence="1">11872_t:CDS:1</fullName>
    </submittedName>
</protein>
<name>A0A9N8YY17_9GLOM</name>
<organism evidence="1 2">
    <name type="scientific">Diversispora eburnea</name>
    <dbReference type="NCBI Taxonomy" id="1213867"/>
    <lineage>
        <taxon>Eukaryota</taxon>
        <taxon>Fungi</taxon>
        <taxon>Fungi incertae sedis</taxon>
        <taxon>Mucoromycota</taxon>
        <taxon>Glomeromycotina</taxon>
        <taxon>Glomeromycetes</taxon>
        <taxon>Diversisporales</taxon>
        <taxon>Diversisporaceae</taxon>
        <taxon>Diversispora</taxon>
    </lineage>
</organism>
<evidence type="ECO:0000313" key="2">
    <source>
        <dbReference type="Proteomes" id="UP000789706"/>
    </source>
</evidence>
<accession>A0A9N8YY17</accession>
<keyword evidence="2" id="KW-1185">Reference proteome</keyword>
<gene>
    <name evidence="1" type="ORF">DEBURN_LOCUS2288</name>
</gene>